<evidence type="ECO:0000256" key="1">
    <source>
        <dbReference type="SAM" id="MobiDB-lite"/>
    </source>
</evidence>
<dbReference type="RefSeq" id="WP_203271308.1">
    <property type="nucleotide sequence ID" value="NZ_JAFBID010000011.1"/>
</dbReference>
<feature type="region of interest" description="Disordered" evidence="1">
    <location>
        <begin position="165"/>
        <end position="185"/>
    </location>
</feature>
<feature type="compositionally biased region" description="Basic and acidic residues" evidence="1">
    <location>
        <begin position="166"/>
        <end position="185"/>
    </location>
</feature>
<proteinExistence type="predicted"/>
<gene>
    <name evidence="2" type="ORF">ACETIH_05905</name>
</gene>
<feature type="region of interest" description="Disordered" evidence="1">
    <location>
        <begin position="1"/>
        <end position="22"/>
    </location>
</feature>
<organism evidence="2 3">
    <name type="scientific">Microvirga arabica</name>
    <dbReference type="NCBI Taxonomy" id="1128671"/>
    <lineage>
        <taxon>Bacteria</taxon>
        <taxon>Pseudomonadati</taxon>
        <taxon>Pseudomonadota</taxon>
        <taxon>Alphaproteobacteria</taxon>
        <taxon>Hyphomicrobiales</taxon>
        <taxon>Methylobacteriaceae</taxon>
        <taxon>Microvirga</taxon>
    </lineage>
</organism>
<keyword evidence="3" id="KW-1185">Reference proteome</keyword>
<dbReference type="EMBL" id="JBHOMY010000013">
    <property type="protein sequence ID" value="MFC1456263.1"/>
    <property type="molecule type" value="Genomic_DNA"/>
</dbReference>
<protein>
    <submittedName>
        <fullName evidence="2">Uncharacterized protein</fullName>
    </submittedName>
</protein>
<accession>A0ABV6Y4S6</accession>
<reference evidence="2 3" key="1">
    <citation type="submission" date="2024-09" db="EMBL/GenBank/DDBJ databases">
        <title>Nodulacao em especies de Leguminosae Basais da Amazonia e Caracterizacao dos Rizobios e Bacterias Associadas aos Nodulos.</title>
        <authorList>
            <person name="Jambeiro I.C.A."/>
            <person name="Lopes I.S."/>
            <person name="Aguiar E.R.G.R."/>
            <person name="Santos A.F.J."/>
            <person name="Dos Santos J.M.F."/>
            <person name="Gross E."/>
        </authorList>
    </citation>
    <scope>NUCLEOTIDE SEQUENCE [LARGE SCALE GENOMIC DNA]</scope>
    <source>
        <strain evidence="2 3">BRUESC1165</strain>
    </source>
</reference>
<comment type="caution">
    <text evidence="2">The sequence shown here is derived from an EMBL/GenBank/DDBJ whole genome shotgun (WGS) entry which is preliminary data.</text>
</comment>
<dbReference type="Proteomes" id="UP001593940">
    <property type="component" value="Unassembled WGS sequence"/>
</dbReference>
<evidence type="ECO:0000313" key="2">
    <source>
        <dbReference type="EMBL" id="MFC1456263.1"/>
    </source>
</evidence>
<name>A0ABV6Y4S6_9HYPH</name>
<sequence length="212" mass="24041">MKRPRRIHPVGQTSTAPAPPPGRFFVGFSMVQRIEITDEQRQQAWEFYIREPKMSLPEIERYLNVGSNTFLRMRRRWGWPPRQGARIEKVSGPAVKDDVALAQSATIAAASVSDAARALAQATRVQIDALMDEQRRGQAKDHDKTACRLASYAKTLAAARALLEQESSKLDDTEPHDNRPRRSLHELREELARHLDRVIAEEEARGRDGLLI</sequence>
<evidence type="ECO:0000313" key="3">
    <source>
        <dbReference type="Proteomes" id="UP001593940"/>
    </source>
</evidence>